<evidence type="ECO:0000256" key="6">
    <source>
        <dbReference type="SAM" id="MobiDB-lite"/>
    </source>
</evidence>
<keyword evidence="5" id="KW-0539">Nucleus</keyword>
<comment type="subcellular location">
    <subcellularLocation>
        <location evidence="2">Cytoplasm</location>
    </subcellularLocation>
    <subcellularLocation>
        <location evidence="1">Nucleus</location>
    </subcellularLocation>
</comment>
<dbReference type="CDD" id="cd06257">
    <property type="entry name" value="DnaJ"/>
    <property type="match status" value="1"/>
</dbReference>
<dbReference type="GO" id="GO:0005737">
    <property type="term" value="C:cytoplasm"/>
    <property type="evidence" value="ECO:0007669"/>
    <property type="project" value="UniProtKB-SubCell"/>
</dbReference>
<feature type="region of interest" description="Disordered" evidence="6">
    <location>
        <begin position="89"/>
        <end position="110"/>
    </location>
</feature>
<protein>
    <submittedName>
        <fullName evidence="8">DnaJ-domain-containing protein</fullName>
    </submittedName>
</protein>
<evidence type="ECO:0000256" key="4">
    <source>
        <dbReference type="ARBA" id="ARBA00023186"/>
    </source>
</evidence>
<dbReference type="InterPro" id="IPR052094">
    <property type="entry name" value="Pre-mRNA-splicing_ERAD"/>
</dbReference>
<feature type="compositionally biased region" description="Low complexity" evidence="6">
    <location>
        <begin position="315"/>
        <end position="325"/>
    </location>
</feature>
<dbReference type="PRINTS" id="PR00625">
    <property type="entry name" value="JDOMAIN"/>
</dbReference>
<dbReference type="Pfam" id="PF00226">
    <property type="entry name" value="DnaJ"/>
    <property type="match status" value="1"/>
</dbReference>
<proteinExistence type="predicted"/>
<organism evidence="8 9">
    <name type="scientific">Lophium mytilinum</name>
    <dbReference type="NCBI Taxonomy" id="390894"/>
    <lineage>
        <taxon>Eukaryota</taxon>
        <taxon>Fungi</taxon>
        <taxon>Dikarya</taxon>
        <taxon>Ascomycota</taxon>
        <taxon>Pezizomycotina</taxon>
        <taxon>Dothideomycetes</taxon>
        <taxon>Pleosporomycetidae</taxon>
        <taxon>Mytilinidiales</taxon>
        <taxon>Mytilinidiaceae</taxon>
        <taxon>Lophium</taxon>
    </lineage>
</organism>
<evidence type="ECO:0000313" key="8">
    <source>
        <dbReference type="EMBL" id="KAF2490027.1"/>
    </source>
</evidence>
<evidence type="ECO:0000256" key="3">
    <source>
        <dbReference type="ARBA" id="ARBA00022490"/>
    </source>
</evidence>
<keyword evidence="4" id="KW-0143">Chaperone</keyword>
<dbReference type="GO" id="GO:0003676">
    <property type="term" value="F:nucleic acid binding"/>
    <property type="evidence" value="ECO:0007669"/>
    <property type="project" value="InterPro"/>
</dbReference>
<dbReference type="OrthoDB" id="376357at2759"/>
<dbReference type="PANTHER" id="PTHR44313">
    <property type="entry name" value="DNAJ HOMOLOG SUBFAMILY C MEMBER 17"/>
    <property type="match status" value="1"/>
</dbReference>
<feature type="region of interest" description="Disordered" evidence="6">
    <location>
        <begin position="138"/>
        <end position="181"/>
    </location>
</feature>
<dbReference type="Gene3D" id="3.30.70.330">
    <property type="match status" value="1"/>
</dbReference>
<dbReference type="Proteomes" id="UP000799750">
    <property type="component" value="Unassembled WGS sequence"/>
</dbReference>
<dbReference type="SUPFAM" id="SSF54928">
    <property type="entry name" value="RNA-binding domain, RBD"/>
    <property type="match status" value="1"/>
</dbReference>
<evidence type="ECO:0000256" key="2">
    <source>
        <dbReference type="ARBA" id="ARBA00004496"/>
    </source>
</evidence>
<feature type="compositionally biased region" description="Polar residues" evidence="6">
    <location>
        <begin position="287"/>
        <end position="298"/>
    </location>
</feature>
<evidence type="ECO:0000259" key="7">
    <source>
        <dbReference type="PROSITE" id="PS50076"/>
    </source>
</evidence>
<keyword evidence="9" id="KW-1185">Reference proteome</keyword>
<evidence type="ECO:0000313" key="9">
    <source>
        <dbReference type="Proteomes" id="UP000799750"/>
    </source>
</evidence>
<keyword evidence="3" id="KW-0963">Cytoplasm</keyword>
<dbReference type="Gene3D" id="1.10.287.110">
    <property type="entry name" value="DnaJ domain"/>
    <property type="match status" value="1"/>
</dbReference>
<accession>A0A6A6QEW8</accession>
<feature type="region of interest" description="Disordered" evidence="6">
    <location>
        <begin position="277"/>
        <end position="325"/>
    </location>
</feature>
<dbReference type="PANTHER" id="PTHR44313:SF1">
    <property type="entry name" value="DNAJ HOMOLOG SUBFAMILY C MEMBER 17"/>
    <property type="match status" value="1"/>
</dbReference>
<reference evidence="8" key="1">
    <citation type="journal article" date="2020" name="Stud. Mycol.">
        <title>101 Dothideomycetes genomes: a test case for predicting lifestyles and emergence of pathogens.</title>
        <authorList>
            <person name="Haridas S."/>
            <person name="Albert R."/>
            <person name="Binder M."/>
            <person name="Bloem J."/>
            <person name="Labutti K."/>
            <person name="Salamov A."/>
            <person name="Andreopoulos B."/>
            <person name="Baker S."/>
            <person name="Barry K."/>
            <person name="Bills G."/>
            <person name="Bluhm B."/>
            <person name="Cannon C."/>
            <person name="Castanera R."/>
            <person name="Culley D."/>
            <person name="Daum C."/>
            <person name="Ezra D."/>
            <person name="Gonzalez J."/>
            <person name="Henrissat B."/>
            <person name="Kuo A."/>
            <person name="Liang C."/>
            <person name="Lipzen A."/>
            <person name="Lutzoni F."/>
            <person name="Magnuson J."/>
            <person name="Mondo S."/>
            <person name="Nolan M."/>
            <person name="Ohm R."/>
            <person name="Pangilinan J."/>
            <person name="Park H.-J."/>
            <person name="Ramirez L."/>
            <person name="Alfaro M."/>
            <person name="Sun H."/>
            <person name="Tritt A."/>
            <person name="Yoshinaga Y."/>
            <person name="Zwiers L.-H."/>
            <person name="Turgeon B."/>
            <person name="Goodwin S."/>
            <person name="Spatafora J."/>
            <person name="Crous P."/>
            <person name="Grigoriev I."/>
        </authorList>
    </citation>
    <scope>NUCLEOTIDE SEQUENCE</scope>
    <source>
        <strain evidence="8">CBS 269.34</strain>
    </source>
</reference>
<dbReference type="SMART" id="SM00271">
    <property type="entry name" value="DnaJ"/>
    <property type="match status" value="1"/>
</dbReference>
<feature type="compositionally biased region" description="Basic and acidic residues" evidence="6">
    <location>
        <begin position="138"/>
        <end position="155"/>
    </location>
</feature>
<dbReference type="AlphaFoldDB" id="A0A6A6QEW8"/>
<dbReference type="InterPro" id="IPR036869">
    <property type="entry name" value="J_dom_sf"/>
</dbReference>
<dbReference type="SUPFAM" id="SSF46565">
    <property type="entry name" value="Chaperone J-domain"/>
    <property type="match status" value="1"/>
</dbReference>
<sequence>MSSEDLKDHAKTAEVDFYELLGVAYETSESDIKRAYRKTSLQYHPDKNPGKLDVIEKFHLLAIARDVLLDPEAKALYDRLRQQKRQRELEHHLLDGKRRQMKEDLEARENGFKRKRDDDFDAEEKLAREIRRLAEDGKRRRMQREEMLSREKQEGEEPEDSSILESDTAPPPKGPSEVPDENRTVKVCWLREGAGVAIDKTKLAEIFSKFGETDSVWVRKDKKVRRSDAAKHKSVMATGFIVFRSIVAAHAAVEDAKEKIPFLDSVSWWKKPDIPGIQSPPAPKLSAPSTPVSTQKSFRASFPGVRPGGASLGTPSFSFSPQSPSLEEVTMMRLKKAEKRRLEDQIRKQEAAADE</sequence>
<dbReference type="PROSITE" id="PS50076">
    <property type="entry name" value="DNAJ_2"/>
    <property type="match status" value="1"/>
</dbReference>
<feature type="domain" description="J" evidence="7">
    <location>
        <begin position="16"/>
        <end position="81"/>
    </location>
</feature>
<dbReference type="GO" id="GO:0005681">
    <property type="term" value="C:spliceosomal complex"/>
    <property type="evidence" value="ECO:0007669"/>
    <property type="project" value="TreeGrafter"/>
</dbReference>
<dbReference type="GO" id="GO:0000390">
    <property type="term" value="P:spliceosomal complex disassembly"/>
    <property type="evidence" value="ECO:0007669"/>
    <property type="project" value="TreeGrafter"/>
</dbReference>
<evidence type="ECO:0000256" key="5">
    <source>
        <dbReference type="ARBA" id="ARBA00023242"/>
    </source>
</evidence>
<dbReference type="InterPro" id="IPR035979">
    <property type="entry name" value="RBD_domain_sf"/>
</dbReference>
<name>A0A6A6QEW8_9PEZI</name>
<dbReference type="InterPro" id="IPR001623">
    <property type="entry name" value="DnaJ_domain"/>
</dbReference>
<evidence type="ECO:0000256" key="1">
    <source>
        <dbReference type="ARBA" id="ARBA00004123"/>
    </source>
</evidence>
<dbReference type="InterPro" id="IPR012677">
    <property type="entry name" value="Nucleotide-bd_a/b_plait_sf"/>
</dbReference>
<gene>
    <name evidence="8" type="ORF">BU16DRAFT_544367</name>
</gene>
<dbReference type="EMBL" id="MU004198">
    <property type="protein sequence ID" value="KAF2490027.1"/>
    <property type="molecule type" value="Genomic_DNA"/>
</dbReference>